<organism evidence="1 2">
    <name type="scientific">Dermacentor silvarum</name>
    <name type="common">Tick</name>
    <dbReference type="NCBI Taxonomy" id="543639"/>
    <lineage>
        <taxon>Eukaryota</taxon>
        <taxon>Metazoa</taxon>
        <taxon>Ecdysozoa</taxon>
        <taxon>Arthropoda</taxon>
        <taxon>Chelicerata</taxon>
        <taxon>Arachnida</taxon>
        <taxon>Acari</taxon>
        <taxon>Parasitiformes</taxon>
        <taxon>Ixodida</taxon>
        <taxon>Ixodoidea</taxon>
        <taxon>Ixodidae</taxon>
        <taxon>Rhipicephalinae</taxon>
        <taxon>Dermacentor</taxon>
    </lineage>
</organism>
<keyword evidence="2" id="KW-1185">Reference proteome</keyword>
<dbReference type="EMBL" id="CM023470">
    <property type="protein sequence ID" value="KAH7981462.1"/>
    <property type="molecule type" value="Genomic_DNA"/>
</dbReference>
<protein>
    <submittedName>
        <fullName evidence="1">Uncharacterized protein</fullName>
    </submittedName>
</protein>
<reference evidence="1" key="1">
    <citation type="submission" date="2020-05" db="EMBL/GenBank/DDBJ databases">
        <title>Large-scale comparative analyses of tick genomes elucidate their genetic diversity and vector capacities.</title>
        <authorList>
            <person name="Jia N."/>
            <person name="Wang J."/>
            <person name="Shi W."/>
            <person name="Du L."/>
            <person name="Sun Y."/>
            <person name="Zhan W."/>
            <person name="Jiang J."/>
            <person name="Wang Q."/>
            <person name="Zhang B."/>
            <person name="Ji P."/>
            <person name="Sakyi L.B."/>
            <person name="Cui X."/>
            <person name="Yuan T."/>
            <person name="Jiang B."/>
            <person name="Yang W."/>
            <person name="Lam T.T.-Y."/>
            <person name="Chang Q."/>
            <person name="Ding S."/>
            <person name="Wang X."/>
            <person name="Zhu J."/>
            <person name="Ruan X."/>
            <person name="Zhao L."/>
            <person name="Wei J."/>
            <person name="Que T."/>
            <person name="Du C."/>
            <person name="Cheng J."/>
            <person name="Dai P."/>
            <person name="Han X."/>
            <person name="Huang E."/>
            <person name="Gao Y."/>
            <person name="Liu J."/>
            <person name="Shao H."/>
            <person name="Ye R."/>
            <person name="Li L."/>
            <person name="Wei W."/>
            <person name="Wang X."/>
            <person name="Wang C."/>
            <person name="Yang T."/>
            <person name="Huo Q."/>
            <person name="Li W."/>
            <person name="Guo W."/>
            <person name="Chen H."/>
            <person name="Zhou L."/>
            <person name="Ni X."/>
            <person name="Tian J."/>
            <person name="Zhou Y."/>
            <person name="Sheng Y."/>
            <person name="Liu T."/>
            <person name="Pan Y."/>
            <person name="Xia L."/>
            <person name="Li J."/>
            <person name="Zhao F."/>
            <person name="Cao W."/>
        </authorList>
    </citation>
    <scope>NUCLEOTIDE SEQUENCE</scope>
    <source>
        <strain evidence="1">Dsil-2018</strain>
    </source>
</reference>
<name>A0ACB8E3J1_DERSI</name>
<comment type="caution">
    <text evidence="1">The sequence shown here is derived from an EMBL/GenBank/DDBJ whole genome shotgun (WGS) entry which is preliminary data.</text>
</comment>
<accession>A0ACB8E3J1</accession>
<evidence type="ECO:0000313" key="2">
    <source>
        <dbReference type="Proteomes" id="UP000821865"/>
    </source>
</evidence>
<sequence>MATCISQAIVAVQALWYFSSGMVYVVIFPQLLSVIHFRRISNPLRLGGCLHRGRHAASGCRRERAQPAALHPLPLLRRADRPAALSRACVRHADQPAQPAGSFAPFHLAIRGALLCAGALYDMLGCFQSYCDDALFSHPPEAAKNALAFQEA</sequence>
<dbReference type="Proteomes" id="UP000821865">
    <property type="component" value="Chromosome 1"/>
</dbReference>
<gene>
    <name evidence="1" type="ORF">HPB49_024344</name>
</gene>
<proteinExistence type="predicted"/>
<evidence type="ECO:0000313" key="1">
    <source>
        <dbReference type="EMBL" id="KAH7981462.1"/>
    </source>
</evidence>